<evidence type="ECO:0000313" key="3">
    <source>
        <dbReference type="Proteomes" id="UP000234323"/>
    </source>
</evidence>
<feature type="transmembrane region" description="Helical" evidence="1">
    <location>
        <begin position="30"/>
        <end position="54"/>
    </location>
</feature>
<proteinExistence type="predicted"/>
<evidence type="ECO:0000256" key="1">
    <source>
        <dbReference type="SAM" id="Phobius"/>
    </source>
</evidence>
<dbReference type="VEuPathDB" id="FungiDB:FUN_003085"/>
<keyword evidence="1" id="KW-0472">Membrane</keyword>
<sequence>MSSKGQYYEYEQQQTGGSITGCCGCIWTPILTLCGVLCCLIVIALVIVAVILGVNINTCGKLNQTVDFNTVTPSVHTYDPKIFPILNFISFNSILTKTGQIYVTQSNSTSDTNVSVSVRIAATKDETTSIKEENADSTKKIFLERADTFKGSLAWIGYFSLPPRCILAKVEVVLPQTIPSVITIDTDVNDIIFYANPVPYSSQIIAKTVNGEINVNNFAVGSLTLNTNNGGIKGSVSEIVNELIAITNNGGIQLNVSISSNATNPKIEITNSLSDIQLNFNSSFSGSYDAKTDYGKVNIDNPSSVAISEDKKKTGKVGDKNGTLNANTKNDTLKKSKIVKPFGWEDNEGVIWFEIGNMDIQLKGNNWKRRF</sequence>
<name>A0A2I1GD31_9GLOM</name>
<evidence type="ECO:0000313" key="2">
    <source>
        <dbReference type="EMBL" id="PKY44533.1"/>
    </source>
</evidence>
<evidence type="ECO:0008006" key="4">
    <source>
        <dbReference type="Google" id="ProtNLM"/>
    </source>
</evidence>
<protein>
    <recommendedName>
        <fullName evidence="4">Adhesin domain-containing protein</fullName>
    </recommendedName>
</protein>
<keyword evidence="3" id="KW-1185">Reference proteome</keyword>
<accession>A0A2I1GD31</accession>
<keyword evidence="1" id="KW-0812">Transmembrane</keyword>
<keyword evidence="1" id="KW-1133">Transmembrane helix</keyword>
<dbReference type="EMBL" id="LLXI01000329">
    <property type="protein sequence ID" value="PKY44533.1"/>
    <property type="molecule type" value="Genomic_DNA"/>
</dbReference>
<reference evidence="2 3" key="1">
    <citation type="submission" date="2015-10" db="EMBL/GenBank/DDBJ databases">
        <title>Genome analyses suggest a sexual origin of heterokaryosis in a supposedly ancient asexual fungus.</title>
        <authorList>
            <person name="Ropars J."/>
            <person name="Sedzielewska K."/>
            <person name="Noel J."/>
            <person name="Charron P."/>
            <person name="Farinelli L."/>
            <person name="Marton T."/>
            <person name="Kruger M."/>
            <person name="Pelin A."/>
            <person name="Brachmann A."/>
            <person name="Corradi N."/>
        </authorList>
    </citation>
    <scope>NUCLEOTIDE SEQUENCE [LARGE SCALE GENOMIC DNA]</scope>
    <source>
        <strain evidence="2 3">A4</strain>
    </source>
</reference>
<gene>
    <name evidence="2" type="ORF">RhiirA4_443182</name>
</gene>
<dbReference type="VEuPathDB" id="FungiDB:RhiirA1_437962"/>
<comment type="caution">
    <text evidence="2">The sequence shown here is derived from an EMBL/GenBank/DDBJ whole genome shotgun (WGS) entry which is preliminary data.</text>
</comment>
<dbReference type="AlphaFoldDB" id="A0A2I1GD31"/>
<dbReference type="PROSITE" id="PS51257">
    <property type="entry name" value="PROKAR_LIPOPROTEIN"/>
    <property type="match status" value="1"/>
</dbReference>
<dbReference type="Proteomes" id="UP000234323">
    <property type="component" value="Unassembled WGS sequence"/>
</dbReference>
<organism evidence="2 3">
    <name type="scientific">Rhizophagus irregularis</name>
    <dbReference type="NCBI Taxonomy" id="588596"/>
    <lineage>
        <taxon>Eukaryota</taxon>
        <taxon>Fungi</taxon>
        <taxon>Fungi incertae sedis</taxon>
        <taxon>Mucoromycota</taxon>
        <taxon>Glomeromycotina</taxon>
        <taxon>Glomeromycetes</taxon>
        <taxon>Glomerales</taxon>
        <taxon>Glomeraceae</taxon>
        <taxon>Rhizophagus</taxon>
    </lineage>
</organism>
<dbReference type="VEuPathDB" id="FungiDB:RhiirFUN_023821"/>